<keyword evidence="2" id="KW-1185">Reference proteome</keyword>
<gene>
    <name evidence="1" type="ORF">SAMN05216287_3796</name>
</gene>
<proteinExistence type="predicted"/>
<name>A0A1H3EQ57_9PSED</name>
<sequence>MKERPILFSEEMVRAILDGRKTVTRRAIKPIMRSADLQFDLQQEADGSWNPYHTFDESRFDRSGTEHPIKCPYGQPGDRLWVRETWGVISHTWDERGEMADWVPDRPATPIRELRFGRGYYSGHAIYAADGPAEWAGDDDGGGEPRSAWKPSIHMPRGASRILLEITAVRVERLQAGEGETAFESRYVAEGIHRIHHGDGDYYFHAFKDEPGPGNWCDPFDAWRELWVSINGADSWNANPWVWVVEFKQVKP</sequence>
<dbReference type="AlphaFoldDB" id="A0A1H3EQ57"/>
<evidence type="ECO:0000313" key="1">
    <source>
        <dbReference type="EMBL" id="SDX80079.1"/>
    </source>
</evidence>
<dbReference type="EMBL" id="FNNU01000006">
    <property type="protein sequence ID" value="SDX80079.1"/>
    <property type="molecule type" value="Genomic_DNA"/>
</dbReference>
<accession>A0A1H3EQ57</accession>
<evidence type="ECO:0000313" key="2">
    <source>
        <dbReference type="Proteomes" id="UP000243778"/>
    </source>
</evidence>
<dbReference type="RefSeq" id="WP_090231207.1">
    <property type="nucleotide sequence ID" value="NZ_FNNU01000006.1"/>
</dbReference>
<organism evidence="1 2">
    <name type="scientific">Pseudomonas kuykendallii</name>
    <dbReference type="NCBI Taxonomy" id="1007099"/>
    <lineage>
        <taxon>Bacteria</taxon>
        <taxon>Pseudomonadati</taxon>
        <taxon>Pseudomonadota</taxon>
        <taxon>Gammaproteobacteria</taxon>
        <taxon>Pseudomonadales</taxon>
        <taxon>Pseudomonadaceae</taxon>
        <taxon>Pseudomonas</taxon>
    </lineage>
</organism>
<dbReference type="Proteomes" id="UP000243778">
    <property type="component" value="Unassembled WGS sequence"/>
</dbReference>
<dbReference type="STRING" id="1007099.SAMN05216287_3796"/>
<protein>
    <submittedName>
        <fullName evidence="1">Uncharacterized protein</fullName>
    </submittedName>
</protein>
<reference evidence="2" key="1">
    <citation type="submission" date="2016-10" db="EMBL/GenBank/DDBJ databases">
        <authorList>
            <person name="Varghese N."/>
            <person name="Submissions S."/>
        </authorList>
    </citation>
    <scope>NUCLEOTIDE SEQUENCE [LARGE SCALE GENOMIC DNA]</scope>
    <source>
        <strain evidence="2">NRRL B-59562</strain>
    </source>
</reference>